<feature type="transmembrane region" description="Helical" evidence="2">
    <location>
        <begin position="1000"/>
        <end position="1018"/>
    </location>
</feature>
<organism evidence="3 4">
    <name type="scientific">Nitrosospira multiformis</name>
    <dbReference type="NCBI Taxonomy" id="1231"/>
    <lineage>
        <taxon>Bacteria</taxon>
        <taxon>Pseudomonadati</taxon>
        <taxon>Pseudomonadota</taxon>
        <taxon>Betaproteobacteria</taxon>
        <taxon>Nitrosomonadales</taxon>
        <taxon>Nitrosomonadaceae</taxon>
        <taxon>Nitrosospira</taxon>
    </lineage>
</organism>
<evidence type="ECO:0000313" key="3">
    <source>
        <dbReference type="EMBL" id="SEN68235.1"/>
    </source>
</evidence>
<evidence type="ECO:0000313" key="4">
    <source>
        <dbReference type="Proteomes" id="UP000183898"/>
    </source>
</evidence>
<proteinExistence type="predicted"/>
<dbReference type="EMBL" id="FOCT01000006">
    <property type="protein sequence ID" value="SEN68235.1"/>
    <property type="molecule type" value="Genomic_DNA"/>
</dbReference>
<keyword evidence="2" id="KW-0812">Transmembrane</keyword>
<dbReference type="AlphaFoldDB" id="A0A1H8IIZ9"/>
<keyword evidence="2" id="KW-0472">Membrane</keyword>
<reference evidence="3 4" key="1">
    <citation type="submission" date="2016-10" db="EMBL/GenBank/DDBJ databases">
        <authorList>
            <person name="de Groot N.N."/>
        </authorList>
    </citation>
    <scope>NUCLEOTIDE SEQUENCE [LARGE SCALE GENOMIC DNA]</scope>
    <source>
        <strain evidence="3 4">Nl18</strain>
    </source>
</reference>
<evidence type="ECO:0000256" key="1">
    <source>
        <dbReference type="SAM" id="MobiDB-lite"/>
    </source>
</evidence>
<dbReference type="Proteomes" id="UP000183898">
    <property type="component" value="Unassembled WGS sequence"/>
</dbReference>
<keyword evidence="2" id="KW-1133">Transmembrane helix</keyword>
<name>A0A1H8IIZ9_9PROT</name>
<feature type="compositionally biased region" description="Basic and acidic residues" evidence="1">
    <location>
        <begin position="470"/>
        <end position="480"/>
    </location>
</feature>
<accession>A0A1H8IIZ9</accession>
<feature type="transmembrane region" description="Helical" evidence="2">
    <location>
        <begin position="778"/>
        <end position="799"/>
    </location>
</feature>
<feature type="region of interest" description="Disordered" evidence="1">
    <location>
        <begin position="459"/>
        <end position="481"/>
    </location>
</feature>
<protein>
    <submittedName>
        <fullName evidence="3">Uncharacterized protein</fullName>
    </submittedName>
</protein>
<gene>
    <name evidence="3" type="ORF">SAMN05216404_10686</name>
</gene>
<evidence type="ECO:0000256" key="2">
    <source>
        <dbReference type="SAM" id="Phobius"/>
    </source>
</evidence>
<feature type="transmembrane region" description="Helical" evidence="2">
    <location>
        <begin position="705"/>
        <end position="727"/>
    </location>
</feature>
<sequence length="1130" mass="126301">MAEQQDEKPKLPLAGIFALFAMVSSFLIYQEISLQTSRPISKGVSSHVFMEEGIVQSRLWQDPFEAVEAYQSGETKIPKETGEEIDEPHQLARLVEVLAKSGVSSQLRILPVFVDGSPYSSGAETRLNDRYAVISALGAAGYTPESGEYIRFFIWNRAEENKQNGQQEMAATRSVVIPAELFIPKEKLESKKHIFVIWLKAQDFGRNPFTSLSELMTHLDSSFGKYQINLTYDVLGPRFSTGLRAMVQEVKDKLGEEARQSSGQCPSSNPPFDALRSVRFYSPWATAEDTFLLDDSPYPDKSKAEKEAAEAIDKLCSCPDRTLVGNGGDGRTETAENLPIVERLFSCAGIKNFSRTIGTDAVLAEHLVQELNRRQLKLKNCSGTKFGKDTKESCEFKVALISEWDTLYGRALPRTFVGVASNETGSGKSGPELETEINKLRRDEWPEWVSHHSYLAGLDGELPASQSSKTEGRSSDKDTEGVLAKGKAWYEGRSAANKGNANQRPEGRSQIDYLVRLAAALKQEEAKDGKFKAIGVLGGDVYDKLLILQALRPQFPTAIFFTTDLNARLAYPAQWEFTHNLVIASHFGLKLQPELQIPIPPFRDSYQTSLFYAALMALGHLAPVHADETNCPDCVRLNTEVNKENRDGKPDNFFANTGTRLYEIGRTGAFDISIDPHGPSAAYESIHPIRPDLDAYFDTQRNLRWLAEAFAAIIILILGIILISTRVADFFHNLAMIKLFWAGLVVAVGACYGLVKWVPWKAFDVAESEPFVLTEGISAWPTAAIRLFALVMSLLFLWYSWRKMKNNENVLTHELDLEDKGTSFTDTSLCDPEKGASYKRLPFRIFSHAIRRILGLHVWRPQSTDEIDAVRLWREYISLGALKNFAIRSLPQLVVALSFAWLMMMLFGFPNTPCRGSGCFLISNSLLTMSGTAMMILIFYVVDATRLCRRWVNCIATNKIHWPAGTLGRIASKSGINKENLDEWLGIELIAERTTVIGNFIYFPFIIVVLLIIGRHGYIDNWGFPVSLVIIFSLNAILVVGNALALRRSAEKARREAIRRLESRLIQLSGQAPEEIKQRQQIEWAIHTIKNNKRGAFLPFTQHPIFGAAIALPSGGYGLLLLLEYFATGQ</sequence>
<feature type="transmembrane region" description="Helical" evidence="2">
    <location>
        <begin position="739"/>
        <end position="758"/>
    </location>
</feature>
<feature type="transmembrane region" description="Helical" evidence="2">
    <location>
        <begin position="890"/>
        <end position="909"/>
    </location>
</feature>
<feature type="transmembrane region" description="Helical" evidence="2">
    <location>
        <begin position="12"/>
        <end position="29"/>
    </location>
</feature>
<dbReference type="RefSeq" id="WP_074746186.1">
    <property type="nucleotide sequence ID" value="NZ_FOCT01000006.1"/>
</dbReference>
<feature type="transmembrane region" description="Helical" evidence="2">
    <location>
        <begin position="1024"/>
        <end position="1046"/>
    </location>
</feature>
<feature type="transmembrane region" description="Helical" evidence="2">
    <location>
        <begin position="921"/>
        <end position="942"/>
    </location>
</feature>